<proteinExistence type="predicted"/>
<evidence type="ECO:0000256" key="3">
    <source>
        <dbReference type="ARBA" id="ARBA00022618"/>
    </source>
</evidence>
<feature type="transmembrane region" description="Helical" evidence="8">
    <location>
        <begin position="30"/>
        <end position="50"/>
    </location>
</feature>
<evidence type="ECO:0000259" key="10">
    <source>
        <dbReference type="Pfam" id="PF08478"/>
    </source>
</evidence>
<protein>
    <submittedName>
        <fullName evidence="11">Cell division protein FtsQ</fullName>
    </submittedName>
</protein>
<gene>
    <name evidence="11" type="primary">ftsQ</name>
    <name evidence="11" type="ORF">Ctma_0376</name>
</gene>
<accession>A0AAU6PF90</accession>
<dbReference type="PANTHER" id="PTHR35851:SF1">
    <property type="entry name" value="CELL DIVISION PROTEIN FTSQ"/>
    <property type="match status" value="1"/>
</dbReference>
<feature type="coiled-coil region" evidence="7">
    <location>
        <begin position="221"/>
        <end position="248"/>
    </location>
</feature>
<evidence type="ECO:0000256" key="1">
    <source>
        <dbReference type="ARBA" id="ARBA00022475"/>
    </source>
</evidence>
<evidence type="ECO:0000256" key="5">
    <source>
        <dbReference type="ARBA" id="ARBA00022989"/>
    </source>
</evidence>
<keyword evidence="4 8" id="KW-0812">Transmembrane</keyword>
<dbReference type="PANTHER" id="PTHR35851">
    <property type="entry name" value="CELL DIVISION PROTEIN FTSQ"/>
    <property type="match status" value="1"/>
</dbReference>
<keyword evidence="1" id="KW-1003">Cell membrane</keyword>
<keyword evidence="5 8" id="KW-1133">Transmembrane helix</keyword>
<evidence type="ECO:0000256" key="2">
    <source>
        <dbReference type="ARBA" id="ARBA00022519"/>
    </source>
</evidence>
<evidence type="ECO:0000256" key="4">
    <source>
        <dbReference type="ARBA" id="ARBA00022692"/>
    </source>
</evidence>
<keyword evidence="8" id="KW-0472">Membrane</keyword>
<organism evidence="11">
    <name type="scientific">Catillopecten margaritatus gill symbiont</name>
    <dbReference type="NCBI Taxonomy" id="3083288"/>
    <lineage>
        <taxon>Bacteria</taxon>
        <taxon>Pseudomonadati</taxon>
        <taxon>Pseudomonadota</taxon>
        <taxon>Gammaproteobacteria</taxon>
        <taxon>sulfur-oxidizing symbionts</taxon>
    </lineage>
</organism>
<reference evidence="11" key="1">
    <citation type="submission" date="2023-10" db="EMBL/GenBank/DDBJ databases">
        <title>The first scallop-associated chemosynthetic bacterial symbiont.</title>
        <authorList>
            <person name="Lin Y.-T."/>
            <person name="Sun J."/>
            <person name="Ip J.C.-H."/>
            <person name="He X."/>
            <person name="Gao Z.-M."/>
            <person name="Perez M."/>
            <person name="Xu T."/>
            <person name="Qian P.-Y."/>
            <person name="Qiu J.-W."/>
        </authorList>
    </citation>
    <scope>NUCLEOTIDE SEQUENCE</scope>
    <source>
        <strain evidence="11">Gill1</strain>
    </source>
</reference>
<evidence type="ECO:0000259" key="9">
    <source>
        <dbReference type="Pfam" id="PF03799"/>
    </source>
</evidence>
<dbReference type="Pfam" id="PF08478">
    <property type="entry name" value="POTRA_1"/>
    <property type="match status" value="1"/>
</dbReference>
<dbReference type="Gene3D" id="3.10.20.310">
    <property type="entry name" value="membrane protein fhac"/>
    <property type="match status" value="1"/>
</dbReference>
<feature type="domain" description="Cell division protein FtsQ/DivIB C-terminal" evidence="9">
    <location>
        <begin position="149"/>
        <end position="255"/>
    </location>
</feature>
<evidence type="ECO:0000256" key="6">
    <source>
        <dbReference type="ARBA" id="ARBA00023306"/>
    </source>
</evidence>
<keyword evidence="7" id="KW-0175">Coiled coil</keyword>
<dbReference type="InterPro" id="IPR005548">
    <property type="entry name" value="Cell_div_FtsQ/DivIB_C"/>
</dbReference>
<keyword evidence="3 11" id="KW-0132">Cell division</keyword>
<feature type="domain" description="POTRA" evidence="10">
    <location>
        <begin position="76"/>
        <end position="125"/>
    </location>
</feature>
<dbReference type="AlphaFoldDB" id="A0AAU6PF90"/>
<keyword evidence="2" id="KW-0997">Cell inner membrane</keyword>
<dbReference type="EMBL" id="CP138327">
    <property type="protein sequence ID" value="WXT99672.1"/>
    <property type="molecule type" value="Genomic_DNA"/>
</dbReference>
<evidence type="ECO:0000313" key="11">
    <source>
        <dbReference type="EMBL" id="WXT99672.1"/>
    </source>
</evidence>
<dbReference type="InterPro" id="IPR013685">
    <property type="entry name" value="POTRA_FtsQ_type"/>
</dbReference>
<evidence type="ECO:0000256" key="8">
    <source>
        <dbReference type="SAM" id="Phobius"/>
    </source>
</evidence>
<sequence length="264" mass="30676">MDWILINWFWQFSMIKKRYNTRPKTTIQRLILIVKLLAVFAVTGLTVWGIEKIKASDILKTKVEWQIDKNLPINHSILKAIVLPLTEGKYLLDLTEIKHALEAEPWVATAEIKRSFFHTIQINIVAQKIAMRWQDVACKVKDAPECLGYISTKGVLFIPSKMVGSTALLAHSKANQKVVTELYKDYQTYQTIVGDKKIKAFSKTHIDQLIFYPNTTVILGYQQKQKRLKRFLKTYKKLRKTIAKAKLNQASFDMRYPKGFVLKW</sequence>
<name>A0AAU6PF90_9GAMM</name>
<evidence type="ECO:0000256" key="7">
    <source>
        <dbReference type="SAM" id="Coils"/>
    </source>
</evidence>
<dbReference type="Gene3D" id="3.40.50.11690">
    <property type="entry name" value="Cell division protein FtsQ/DivIB"/>
    <property type="match status" value="1"/>
</dbReference>
<dbReference type="InterPro" id="IPR045335">
    <property type="entry name" value="FtsQ_C_sf"/>
</dbReference>
<dbReference type="GO" id="GO:0090529">
    <property type="term" value="P:cell septum assembly"/>
    <property type="evidence" value="ECO:0007669"/>
    <property type="project" value="InterPro"/>
</dbReference>
<keyword evidence="6" id="KW-0131">Cell cycle</keyword>
<dbReference type="Pfam" id="PF03799">
    <property type="entry name" value="FtsQ_DivIB_C"/>
    <property type="match status" value="1"/>
</dbReference>
<dbReference type="InterPro" id="IPR026579">
    <property type="entry name" value="FtsQ"/>
</dbReference>